<evidence type="ECO:0000313" key="2">
    <source>
        <dbReference type="Proteomes" id="UP000619743"/>
    </source>
</evidence>
<evidence type="ECO:0000313" key="1">
    <source>
        <dbReference type="EMBL" id="GGA77049.1"/>
    </source>
</evidence>
<dbReference type="EMBL" id="BMDX01000008">
    <property type="protein sequence ID" value="GGA77049.1"/>
    <property type="molecule type" value="Genomic_DNA"/>
</dbReference>
<comment type="caution">
    <text evidence="1">The sequence shown here is derived from an EMBL/GenBank/DDBJ whole genome shotgun (WGS) entry which is preliminary data.</text>
</comment>
<dbReference type="Proteomes" id="UP000619743">
    <property type="component" value="Unassembled WGS sequence"/>
</dbReference>
<dbReference type="AlphaFoldDB" id="A0A8J2XMB5"/>
<dbReference type="OrthoDB" id="9182542at2"/>
<keyword evidence="2" id="KW-1185">Reference proteome</keyword>
<reference evidence="2" key="1">
    <citation type="journal article" date="2019" name="Int. J. Syst. Evol. Microbiol.">
        <title>The Global Catalogue of Microorganisms (GCM) 10K type strain sequencing project: providing services to taxonomists for standard genome sequencing and annotation.</title>
        <authorList>
            <consortium name="The Broad Institute Genomics Platform"/>
            <consortium name="The Broad Institute Genome Sequencing Center for Infectious Disease"/>
            <person name="Wu L."/>
            <person name="Ma J."/>
        </authorList>
    </citation>
    <scope>NUCLEOTIDE SEQUENCE [LARGE SCALE GENOMIC DNA]</scope>
    <source>
        <strain evidence="2">CGMCC 1.10130</strain>
    </source>
</reference>
<organism evidence="1 2">
    <name type="scientific">Neiella marina</name>
    <dbReference type="NCBI Taxonomy" id="508461"/>
    <lineage>
        <taxon>Bacteria</taxon>
        <taxon>Pseudomonadati</taxon>
        <taxon>Pseudomonadota</taxon>
        <taxon>Gammaproteobacteria</taxon>
        <taxon>Alteromonadales</taxon>
        <taxon>Echinimonadaceae</taxon>
        <taxon>Neiella</taxon>
    </lineage>
</organism>
<name>A0A8J2XMB5_9GAMM</name>
<accession>A0A8J2XMB5</accession>
<sequence length="273" mass="32233">MGITLLPFTEDQLYGFIRNWFKDNLEQANFLIENISKRNLHEHIKTPLLSTITCTLIEKGINAPSTESEIYKERFRLLAGEYDKHKEICRQKNTPQHLIECAQKIALEMHNRGIRSAEKTEIFEFMKKNLSHKFNDHMLNICLIELIDPCNILLLDPITRKYIFGHFRFQEFLVSEELKNRNTEITEKLSNVFWIGALCLYSQDNDISFVLDEAYNRFGNLEKYEKTLRSMIHSSRSEDKNFLIEVLEGHLKSDLLDGYIDETTEYNSLYSQY</sequence>
<dbReference type="RefSeq" id="WP_087505641.1">
    <property type="nucleotide sequence ID" value="NZ_BMDX01000008.1"/>
</dbReference>
<proteinExistence type="predicted"/>
<gene>
    <name evidence="1" type="ORF">GCM10011369_18690</name>
</gene>
<protein>
    <submittedName>
        <fullName evidence="1">Uncharacterized protein</fullName>
    </submittedName>
</protein>